<dbReference type="Gene3D" id="6.10.250.690">
    <property type="match status" value="1"/>
</dbReference>
<dbReference type="CDD" id="cd00383">
    <property type="entry name" value="trans_reg_C"/>
    <property type="match status" value="1"/>
</dbReference>
<evidence type="ECO:0000313" key="11">
    <source>
        <dbReference type="Proteomes" id="UP001151079"/>
    </source>
</evidence>
<feature type="domain" description="OmpR/PhoB-type" evidence="9">
    <location>
        <begin position="123"/>
        <end position="221"/>
    </location>
</feature>
<evidence type="ECO:0000256" key="2">
    <source>
        <dbReference type="ARBA" id="ARBA00023012"/>
    </source>
</evidence>
<dbReference type="GO" id="GO:0000156">
    <property type="term" value="F:phosphorelay response regulator activity"/>
    <property type="evidence" value="ECO:0007669"/>
    <property type="project" value="TreeGrafter"/>
</dbReference>
<keyword evidence="1 6" id="KW-0597">Phosphoprotein</keyword>
<protein>
    <submittedName>
        <fullName evidence="10">Response regulator transcription factor</fullName>
    </submittedName>
</protein>
<dbReference type="GO" id="GO:0006355">
    <property type="term" value="P:regulation of DNA-templated transcription"/>
    <property type="evidence" value="ECO:0007669"/>
    <property type="project" value="InterPro"/>
</dbReference>
<evidence type="ECO:0000256" key="7">
    <source>
        <dbReference type="PROSITE-ProRule" id="PRU01091"/>
    </source>
</evidence>
<evidence type="ECO:0000256" key="5">
    <source>
        <dbReference type="ARBA" id="ARBA00023163"/>
    </source>
</evidence>
<dbReference type="Proteomes" id="UP001151079">
    <property type="component" value="Unassembled WGS sequence"/>
</dbReference>
<evidence type="ECO:0000256" key="3">
    <source>
        <dbReference type="ARBA" id="ARBA00023015"/>
    </source>
</evidence>
<name>A0A9X2ZFJ1_9FLAO</name>
<dbReference type="Gene3D" id="3.40.50.2300">
    <property type="match status" value="1"/>
</dbReference>
<dbReference type="Pfam" id="PF00486">
    <property type="entry name" value="Trans_reg_C"/>
    <property type="match status" value="1"/>
</dbReference>
<dbReference type="InterPro" id="IPR011006">
    <property type="entry name" value="CheY-like_superfamily"/>
</dbReference>
<evidence type="ECO:0000313" key="10">
    <source>
        <dbReference type="EMBL" id="MCV9930204.1"/>
    </source>
</evidence>
<feature type="modified residue" description="4-aspartylphosphate" evidence="6">
    <location>
        <position position="51"/>
    </location>
</feature>
<reference evidence="10" key="1">
    <citation type="submission" date="2022-10" db="EMBL/GenBank/DDBJ databases">
        <title>Two novel species of Flavobacterium.</title>
        <authorList>
            <person name="Liu Q."/>
            <person name="Xin Y.-H."/>
        </authorList>
    </citation>
    <scope>NUCLEOTIDE SEQUENCE</scope>
    <source>
        <strain evidence="10">LS1R49</strain>
    </source>
</reference>
<keyword evidence="2" id="KW-0902">Two-component regulatory system</keyword>
<evidence type="ECO:0000256" key="6">
    <source>
        <dbReference type="PROSITE-ProRule" id="PRU00169"/>
    </source>
</evidence>
<dbReference type="GO" id="GO:0032993">
    <property type="term" value="C:protein-DNA complex"/>
    <property type="evidence" value="ECO:0007669"/>
    <property type="project" value="TreeGrafter"/>
</dbReference>
<feature type="DNA-binding region" description="OmpR/PhoB-type" evidence="7">
    <location>
        <begin position="123"/>
        <end position="221"/>
    </location>
</feature>
<dbReference type="EMBL" id="JAOZEW010000029">
    <property type="protein sequence ID" value="MCV9930204.1"/>
    <property type="molecule type" value="Genomic_DNA"/>
</dbReference>
<dbReference type="InterPro" id="IPR001789">
    <property type="entry name" value="Sig_transdc_resp-reg_receiver"/>
</dbReference>
<dbReference type="RefSeq" id="WP_264208283.1">
    <property type="nucleotide sequence ID" value="NZ_JAOZEW010000029.1"/>
</dbReference>
<dbReference type="SMART" id="SM00862">
    <property type="entry name" value="Trans_reg_C"/>
    <property type="match status" value="1"/>
</dbReference>
<dbReference type="SMART" id="SM00448">
    <property type="entry name" value="REC"/>
    <property type="match status" value="1"/>
</dbReference>
<keyword evidence="4 7" id="KW-0238">DNA-binding</keyword>
<evidence type="ECO:0000256" key="1">
    <source>
        <dbReference type="ARBA" id="ARBA00022553"/>
    </source>
</evidence>
<evidence type="ECO:0000256" key="4">
    <source>
        <dbReference type="ARBA" id="ARBA00023125"/>
    </source>
</evidence>
<accession>A0A9X2ZFJ1</accession>
<dbReference type="PROSITE" id="PS50110">
    <property type="entry name" value="RESPONSE_REGULATORY"/>
    <property type="match status" value="1"/>
</dbReference>
<sequence length="222" mass="25484">MKLLIVENEPILLSALQKGFVKNNNDVSIAIDGNTALEMIHNYKYDVVILDIIPQETNGFEICRKLRASKIFVPILVLTSLISSENVITALNAGADDYIAKPFNFDELDARVNALNRRSTHENNIITINDLEINGNTKTVIRARRLITLTPKEFRLLYFLARNKETIVTRWQLLDNVWDNDSYMNINIVEVYISFLRKKIDVPFKNNLIHTIKGLGYTIKSF</sequence>
<keyword evidence="5" id="KW-0804">Transcription</keyword>
<dbReference type="InterPro" id="IPR039420">
    <property type="entry name" value="WalR-like"/>
</dbReference>
<evidence type="ECO:0000259" key="9">
    <source>
        <dbReference type="PROSITE" id="PS51755"/>
    </source>
</evidence>
<comment type="caution">
    <text evidence="10">The sequence shown here is derived from an EMBL/GenBank/DDBJ whole genome shotgun (WGS) entry which is preliminary data.</text>
</comment>
<dbReference type="PROSITE" id="PS51755">
    <property type="entry name" value="OMPR_PHOB"/>
    <property type="match status" value="1"/>
</dbReference>
<gene>
    <name evidence="10" type="ORF">OIU83_21275</name>
</gene>
<keyword evidence="3" id="KW-0805">Transcription regulation</keyword>
<dbReference type="Pfam" id="PF00072">
    <property type="entry name" value="Response_reg"/>
    <property type="match status" value="1"/>
</dbReference>
<dbReference type="AlphaFoldDB" id="A0A9X2ZFJ1"/>
<dbReference type="InterPro" id="IPR001867">
    <property type="entry name" value="OmpR/PhoB-type_DNA-bd"/>
</dbReference>
<dbReference type="GO" id="GO:0005829">
    <property type="term" value="C:cytosol"/>
    <property type="evidence" value="ECO:0007669"/>
    <property type="project" value="TreeGrafter"/>
</dbReference>
<dbReference type="Gene3D" id="1.10.10.10">
    <property type="entry name" value="Winged helix-like DNA-binding domain superfamily/Winged helix DNA-binding domain"/>
    <property type="match status" value="1"/>
</dbReference>
<dbReference type="PANTHER" id="PTHR48111:SF22">
    <property type="entry name" value="REGULATOR OF RPOS"/>
    <property type="match status" value="1"/>
</dbReference>
<dbReference type="SUPFAM" id="SSF52172">
    <property type="entry name" value="CheY-like"/>
    <property type="match status" value="1"/>
</dbReference>
<keyword evidence="11" id="KW-1185">Reference proteome</keyword>
<evidence type="ECO:0000259" key="8">
    <source>
        <dbReference type="PROSITE" id="PS50110"/>
    </source>
</evidence>
<proteinExistence type="predicted"/>
<dbReference type="GO" id="GO:0000976">
    <property type="term" value="F:transcription cis-regulatory region binding"/>
    <property type="evidence" value="ECO:0007669"/>
    <property type="project" value="TreeGrafter"/>
</dbReference>
<feature type="domain" description="Response regulatory" evidence="8">
    <location>
        <begin position="2"/>
        <end position="116"/>
    </location>
</feature>
<organism evidence="10 11">
    <name type="scientific">Flavobacterium shii</name>
    <dbReference type="NCBI Taxonomy" id="2987687"/>
    <lineage>
        <taxon>Bacteria</taxon>
        <taxon>Pseudomonadati</taxon>
        <taxon>Bacteroidota</taxon>
        <taxon>Flavobacteriia</taxon>
        <taxon>Flavobacteriales</taxon>
        <taxon>Flavobacteriaceae</taxon>
        <taxon>Flavobacterium</taxon>
    </lineage>
</organism>
<dbReference type="FunFam" id="1.10.10.10:FF:000005">
    <property type="entry name" value="Two-component system response regulator"/>
    <property type="match status" value="1"/>
</dbReference>
<dbReference type="PANTHER" id="PTHR48111">
    <property type="entry name" value="REGULATOR OF RPOS"/>
    <property type="match status" value="1"/>
</dbReference>
<dbReference type="InterPro" id="IPR036388">
    <property type="entry name" value="WH-like_DNA-bd_sf"/>
</dbReference>